<feature type="domain" description="Peptidoglycan beta-N-acetylmuramidase NamZ C-terminal" evidence="2">
    <location>
        <begin position="298"/>
        <end position="452"/>
    </location>
</feature>
<evidence type="ECO:0000259" key="1">
    <source>
        <dbReference type="Pfam" id="PF07075"/>
    </source>
</evidence>
<organism evidence="3">
    <name type="scientific">gut metagenome</name>
    <dbReference type="NCBI Taxonomy" id="749906"/>
    <lineage>
        <taxon>unclassified sequences</taxon>
        <taxon>metagenomes</taxon>
        <taxon>organismal metagenomes</taxon>
    </lineage>
</organism>
<dbReference type="PANTHER" id="PTHR42915">
    <property type="entry name" value="HYPOTHETICAL 460 KDA PROTEIN IN FEUA-SIGW INTERGENIC REGION [PRECURSOR]"/>
    <property type="match status" value="1"/>
</dbReference>
<dbReference type="Pfam" id="PF20732">
    <property type="entry name" value="NamZ_C"/>
    <property type="match status" value="1"/>
</dbReference>
<reference evidence="3" key="1">
    <citation type="journal article" date="2012" name="PLoS ONE">
        <title>Gene sets for utilization of primary and secondary nutrition supplies in the distal gut of endangered iberian lynx.</title>
        <authorList>
            <person name="Alcaide M."/>
            <person name="Messina E."/>
            <person name="Richter M."/>
            <person name="Bargiela R."/>
            <person name="Peplies J."/>
            <person name="Huws S.A."/>
            <person name="Newbold C.J."/>
            <person name="Golyshin P.N."/>
            <person name="Simon M.A."/>
            <person name="Lopez G."/>
            <person name="Yakimov M.M."/>
            <person name="Ferrer M."/>
        </authorList>
    </citation>
    <scope>NUCLEOTIDE SEQUENCE</scope>
</reference>
<name>J9DBI1_9ZZZZ</name>
<dbReference type="PIRSF" id="PIRSF016719">
    <property type="entry name" value="UCP016719"/>
    <property type="match status" value="1"/>
</dbReference>
<feature type="domain" description="Peptidoglycan beta-N-acetylmuramidase NamZ N-terminal" evidence="1">
    <location>
        <begin position="97"/>
        <end position="293"/>
    </location>
</feature>
<accession>J9DBI1</accession>
<dbReference type="GO" id="GO:0033922">
    <property type="term" value="F:peptidoglycan beta-N-acetylmuramidase activity"/>
    <property type="evidence" value="ECO:0007669"/>
    <property type="project" value="InterPro"/>
</dbReference>
<protein>
    <submittedName>
        <fullName evidence="3">Uncharacterized conserved protein UCP016719</fullName>
    </submittedName>
</protein>
<evidence type="ECO:0000313" key="3">
    <source>
        <dbReference type="EMBL" id="EJX10271.1"/>
    </source>
</evidence>
<dbReference type="Gene3D" id="3.90.1150.140">
    <property type="match status" value="1"/>
</dbReference>
<dbReference type="EMBL" id="AMCI01000219">
    <property type="protein sequence ID" value="EJX10271.1"/>
    <property type="molecule type" value="Genomic_DNA"/>
</dbReference>
<dbReference type="AlphaFoldDB" id="J9DBI1"/>
<gene>
    <name evidence="3" type="ORF">EVA_01611</name>
</gene>
<dbReference type="Gene3D" id="3.40.50.12170">
    <property type="entry name" value="Uncharacterised protein PF07075, DUF1343"/>
    <property type="match status" value="1"/>
</dbReference>
<dbReference type="PANTHER" id="PTHR42915:SF1">
    <property type="entry name" value="PEPTIDOGLYCAN BETA-N-ACETYLMURAMIDASE NAMZ"/>
    <property type="match status" value="1"/>
</dbReference>
<dbReference type="InterPro" id="IPR048503">
    <property type="entry name" value="NamZ_C"/>
</dbReference>
<comment type="caution">
    <text evidence="3">The sequence shown here is derived from an EMBL/GenBank/DDBJ whole genome shotgun (WGS) entry which is preliminary data.</text>
</comment>
<sequence>MKNRHFLLAIVCSLALIQTKAQQPDHSLYSPSDHPWVEQAYPAICPTQLPETDGPEIHSDKELSWEQAGMPRSEKHVVVGAEQLDRLLPLLQNKRTALVVNQTSRVGTTHLLDTLIARGVSVCKVFAPEHGFRGKSDAGETVKNGRDTRTGTPLISLYGRNKKPTPAQLADVDMVVFDIQDVGARFYTYISTLHYVMEACAEQKKPLVVTDRPNPCDYIDGPIRQKQLQSFVSLDPLPILHGCTIGELARMFNGEGWLAGGLKCPLTVIPLQGWKHGQPYSLPVKPSPNLPNDQSIALYPSLCPFEGTAISVGRGTRMPFQILGSPDIRRALLPSLDGRSAPSKDFQFTPRSLPGFDKNPMYKNQICHGTDLRQASAPHGFSLKYVISYYEAYRKAGKADRFFTRPHWFDLLMGNRNVREQILRGVPEETIRAGWQKELQTYRMMRLRYLLYADHTECEPDGLVQETPYQK</sequence>
<dbReference type="InterPro" id="IPR048502">
    <property type="entry name" value="NamZ_N"/>
</dbReference>
<dbReference type="Pfam" id="PF07075">
    <property type="entry name" value="NamZ_N"/>
    <property type="match status" value="1"/>
</dbReference>
<proteinExistence type="predicted"/>
<dbReference type="InterPro" id="IPR008302">
    <property type="entry name" value="NamZ"/>
</dbReference>
<evidence type="ECO:0000259" key="2">
    <source>
        <dbReference type="Pfam" id="PF20732"/>
    </source>
</evidence>